<dbReference type="GO" id="GO:0009244">
    <property type="term" value="P:lipopolysaccharide core region biosynthetic process"/>
    <property type="evidence" value="ECO:0007669"/>
    <property type="project" value="TreeGrafter"/>
</dbReference>
<dbReference type="Proteomes" id="UP000521676">
    <property type="component" value="Unassembled WGS sequence"/>
</dbReference>
<dbReference type="RefSeq" id="WP_341469265.1">
    <property type="nucleotide sequence ID" value="NZ_CP128399.1"/>
</dbReference>
<evidence type="ECO:0000256" key="1">
    <source>
        <dbReference type="ARBA" id="ARBA00022676"/>
    </source>
</evidence>
<dbReference type="CDD" id="cd03789">
    <property type="entry name" value="GT9_LPS_heptosyltransferase"/>
    <property type="match status" value="1"/>
</dbReference>
<dbReference type="Pfam" id="PF01075">
    <property type="entry name" value="Glyco_transf_9"/>
    <property type="match status" value="1"/>
</dbReference>
<evidence type="ECO:0000256" key="2">
    <source>
        <dbReference type="ARBA" id="ARBA00022679"/>
    </source>
</evidence>
<dbReference type="Proteomes" id="UP001431572">
    <property type="component" value="Chromosome 1"/>
</dbReference>
<dbReference type="GO" id="GO:0008713">
    <property type="term" value="F:ADP-heptose-lipopolysaccharide heptosyltransferase activity"/>
    <property type="evidence" value="ECO:0007669"/>
    <property type="project" value="TreeGrafter"/>
</dbReference>
<evidence type="ECO:0000313" key="5">
    <source>
        <dbReference type="Proteomes" id="UP000521676"/>
    </source>
</evidence>
<dbReference type="PANTHER" id="PTHR30160:SF1">
    <property type="entry name" value="LIPOPOLYSACCHARIDE 1,2-N-ACETYLGLUCOSAMINETRANSFERASE-RELATED"/>
    <property type="match status" value="1"/>
</dbReference>
<gene>
    <name evidence="3" type="ORF">HXX08_06440</name>
    <name evidence="4" type="ORF">OZ401_000636</name>
</gene>
<proteinExistence type="predicted"/>
<dbReference type="AlphaFoldDB" id="A0A8T7LTY3"/>
<dbReference type="GO" id="GO:0005829">
    <property type="term" value="C:cytosol"/>
    <property type="evidence" value="ECO:0007669"/>
    <property type="project" value="TreeGrafter"/>
</dbReference>
<evidence type="ECO:0000313" key="3">
    <source>
        <dbReference type="EMBL" id="NWJ45498.1"/>
    </source>
</evidence>
<dbReference type="SUPFAM" id="SSF53756">
    <property type="entry name" value="UDP-Glycosyltransferase/glycogen phosphorylase"/>
    <property type="match status" value="1"/>
</dbReference>
<keyword evidence="6" id="KW-1185">Reference proteome</keyword>
<reference evidence="3 5" key="1">
    <citation type="submission" date="2020-06" db="EMBL/GenBank/DDBJ databases">
        <title>Anoxygenic phototrophic Chloroflexota member uses a Type I reaction center.</title>
        <authorList>
            <person name="Tsuji J.M."/>
            <person name="Shaw N.A."/>
            <person name="Nagashima S."/>
            <person name="Venkiteswaran J."/>
            <person name="Schiff S.L."/>
            <person name="Hanada S."/>
            <person name="Tank M."/>
            <person name="Neufeld J.D."/>
        </authorList>
    </citation>
    <scope>NUCLEOTIDE SEQUENCE [LARGE SCALE GENOMIC DNA]</scope>
    <source>
        <strain evidence="3">L227-S17</strain>
    </source>
</reference>
<keyword evidence="2" id="KW-0808">Transferase</keyword>
<protein>
    <submittedName>
        <fullName evidence="3">Glycosyltransferase family 9 protein</fullName>
    </submittedName>
</protein>
<accession>A0A8T7LTY3</accession>
<dbReference type="InterPro" id="IPR051199">
    <property type="entry name" value="LPS_LOS_Heptosyltrfase"/>
</dbReference>
<dbReference type="Gene3D" id="3.40.50.2000">
    <property type="entry name" value="Glycogen Phosphorylase B"/>
    <property type="match status" value="2"/>
</dbReference>
<organism evidence="3 5">
    <name type="scientific">Candidatus Chlorohelix allophototropha</name>
    <dbReference type="NCBI Taxonomy" id="3003348"/>
    <lineage>
        <taxon>Bacteria</taxon>
        <taxon>Bacillati</taxon>
        <taxon>Chloroflexota</taxon>
        <taxon>Chloroflexia</taxon>
        <taxon>Candidatus Chloroheliales</taxon>
        <taxon>Candidatus Chloroheliaceae</taxon>
        <taxon>Candidatus Chlorohelix</taxon>
    </lineage>
</organism>
<keyword evidence="1" id="KW-0328">Glycosyltransferase</keyword>
<evidence type="ECO:0000313" key="4">
    <source>
        <dbReference type="EMBL" id="WJW67371.1"/>
    </source>
</evidence>
<reference evidence="4" key="2">
    <citation type="journal article" date="2024" name="Nature">
        <title>Anoxygenic phototroph of the Chloroflexota uses a type I reaction centre.</title>
        <authorList>
            <person name="Tsuji J.M."/>
            <person name="Shaw N.A."/>
            <person name="Nagashima S."/>
            <person name="Venkiteswaran J.J."/>
            <person name="Schiff S.L."/>
            <person name="Watanabe T."/>
            <person name="Fukui M."/>
            <person name="Hanada S."/>
            <person name="Tank M."/>
            <person name="Neufeld J.D."/>
        </authorList>
    </citation>
    <scope>NUCLEOTIDE SEQUENCE</scope>
    <source>
        <strain evidence="4">L227-S17</strain>
    </source>
</reference>
<dbReference type="EMBL" id="JACATZ010000001">
    <property type="protein sequence ID" value="NWJ45498.1"/>
    <property type="molecule type" value="Genomic_DNA"/>
</dbReference>
<dbReference type="PANTHER" id="PTHR30160">
    <property type="entry name" value="TETRAACYLDISACCHARIDE 4'-KINASE-RELATED"/>
    <property type="match status" value="1"/>
</dbReference>
<sequence length="401" mass="44104">MHKTGTFRRSRLALIRERLISLICRILALLFRLFERNSANLRDLPTGARVLILKPCCLGDVILTTPVIAAIREALPHAHLEYAVSDWSKPVVEGNPRLDGILDTGVSGSSFTLKQYLAFTRKVRRQHYSAIIVLDRSPLLNLLPWLAGAKLRVGIDSRGRGFALNIRSRLERNAIIKHEAEIYKDVLRAAGLDPTAAKMEFYPSDKAKSKVAKFLGELPAFQNSNGKLVVIHPGGGNNPDTLVKSKRWKPENFAEIATRLITKDYTVIIIGALQQGDGELAERLLQAIPESLAESVIDTVGMFNIDESGALFEKAALFIGNDTGLMHLAVACGTKVIAIFGPSNPIAYGPYTARGKAVYPPNLDWKSNLPLHEYETISAAQGGIEKVTVSQVWEAIESLKH</sequence>
<evidence type="ECO:0000313" key="6">
    <source>
        <dbReference type="Proteomes" id="UP001431572"/>
    </source>
</evidence>
<name>A0A8T7LTY3_9CHLR</name>
<dbReference type="EMBL" id="CP128399">
    <property type="protein sequence ID" value="WJW67371.1"/>
    <property type="molecule type" value="Genomic_DNA"/>
</dbReference>
<dbReference type="InterPro" id="IPR002201">
    <property type="entry name" value="Glyco_trans_9"/>
</dbReference>